<sequence length="175" mass="20729">MSITESEFARLKRDVQILKDIEAIKRLKHAYFRGIDSADLKLLASLLHRDVKAHFIGGMYEWKITGRNEYLEAIGQNFNSDVACQHNGHHPEIDIVSETEATGIWYLHDIFYNLELKVLTQGTAFYQDRYVKEDGQWWLIDTYYKRHYEIVEMGDEHMPNITMRYLAEHGRKVEY</sequence>
<evidence type="ECO:0000313" key="1">
    <source>
        <dbReference type="EMBL" id="KYC28973.1"/>
    </source>
</evidence>
<dbReference type="RefSeq" id="WP_067171033.1">
    <property type="nucleotide sequence ID" value="NZ_LFZK01000002.1"/>
</dbReference>
<dbReference type="SUPFAM" id="SSF54427">
    <property type="entry name" value="NTF2-like"/>
    <property type="match status" value="1"/>
</dbReference>
<protein>
    <submittedName>
        <fullName evidence="1">Uncharacterized protein</fullName>
    </submittedName>
</protein>
<dbReference type="EMBL" id="LFZK01000002">
    <property type="protein sequence ID" value="KYC28973.1"/>
    <property type="molecule type" value="Genomic_DNA"/>
</dbReference>
<reference evidence="1 2" key="1">
    <citation type="journal article" date="2016" name="ISME J.">
        <title>Integrated multi-omics analyses reveal the biochemical mechanisms and phylogenetic relevance of anaerobic androgen biodegradation in the environment.</title>
        <authorList>
            <person name="Yang F.C."/>
            <person name="Chen Y.L."/>
            <person name="Tang S.L."/>
            <person name="Yu C.P."/>
            <person name="Wang P.H."/>
            <person name="Ismail W."/>
            <person name="Wang C.H."/>
            <person name="Ding J.Y."/>
            <person name="Yang C.Y."/>
            <person name="Yang C.Y."/>
            <person name="Chiang Y.R."/>
        </authorList>
    </citation>
    <scope>NUCLEOTIDE SEQUENCE [LARGE SCALE GENOMIC DNA]</scope>
    <source>
        <strain evidence="1 2">DSM 13999</strain>
    </source>
</reference>
<dbReference type="InterPro" id="IPR037401">
    <property type="entry name" value="SnoaL-like"/>
</dbReference>
<organism evidence="1 2">
    <name type="scientific">Sterolibacterium denitrificans</name>
    <dbReference type="NCBI Taxonomy" id="157592"/>
    <lineage>
        <taxon>Bacteria</taxon>
        <taxon>Pseudomonadati</taxon>
        <taxon>Pseudomonadota</taxon>
        <taxon>Betaproteobacteria</taxon>
        <taxon>Nitrosomonadales</taxon>
        <taxon>Sterolibacteriaceae</taxon>
        <taxon>Sterolibacterium</taxon>
    </lineage>
</organism>
<dbReference type="Proteomes" id="UP000243416">
    <property type="component" value="Unassembled WGS sequence"/>
</dbReference>
<accession>A0A656Z773</accession>
<dbReference type="Gene3D" id="3.10.450.50">
    <property type="match status" value="1"/>
</dbReference>
<name>A0A656Z773_9PROT</name>
<gene>
    <name evidence="1" type="ORF">ACY05_03775</name>
</gene>
<dbReference type="AlphaFoldDB" id="A0A656Z773"/>
<dbReference type="OrthoDB" id="4571298at2"/>
<keyword evidence="2" id="KW-1185">Reference proteome</keyword>
<comment type="caution">
    <text evidence="1">The sequence shown here is derived from an EMBL/GenBank/DDBJ whole genome shotgun (WGS) entry which is preliminary data.</text>
</comment>
<evidence type="ECO:0000313" key="2">
    <source>
        <dbReference type="Proteomes" id="UP000243416"/>
    </source>
</evidence>
<dbReference type="Pfam" id="PF13577">
    <property type="entry name" value="SnoaL_4"/>
    <property type="match status" value="1"/>
</dbReference>
<proteinExistence type="predicted"/>
<dbReference type="InterPro" id="IPR032710">
    <property type="entry name" value="NTF2-like_dom_sf"/>
</dbReference>